<evidence type="ECO:0000259" key="13">
    <source>
        <dbReference type="Pfam" id="PF08646"/>
    </source>
</evidence>
<comment type="subunit">
    <text evidence="9">Component of the heterotrimeric canonical replication protein A complex (RPA).</text>
</comment>
<dbReference type="CDD" id="cd04476">
    <property type="entry name" value="RPA1_DBD_C"/>
    <property type="match status" value="1"/>
</dbReference>
<evidence type="ECO:0000256" key="3">
    <source>
        <dbReference type="ARBA" id="ARBA00022705"/>
    </source>
</evidence>
<keyword evidence="7 9" id="KW-0238">DNA-binding</keyword>
<evidence type="ECO:0000259" key="12">
    <source>
        <dbReference type="Pfam" id="PF04057"/>
    </source>
</evidence>
<feature type="domain" description="OB" evidence="11">
    <location>
        <begin position="184"/>
        <end position="266"/>
    </location>
</feature>
<dbReference type="CDD" id="cd04477">
    <property type="entry name" value="RPA1N"/>
    <property type="match status" value="1"/>
</dbReference>
<dbReference type="GO" id="GO:0007004">
    <property type="term" value="P:telomere maintenance via telomerase"/>
    <property type="evidence" value="ECO:0007669"/>
    <property type="project" value="UniProtKB-ARBA"/>
</dbReference>
<dbReference type="InterPro" id="IPR047192">
    <property type="entry name" value="Euk_RPA1_DBD_C"/>
</dbReference>
<dbReference type="SUPFAM" id="SSF50249">
    <property type="entry name" value="Nucleic acid-binding proteins"/>
    <property type="match status" value="4"/>
</dbReference>
<dbReference type="InterPro" id="IPR004591">
    <property type="entry name" value="Rfa1"/>
</dbReference>
<keyword evidence="5 9" id="KW-0863">Zinc-finger</keyword>
<evidence type="ECO:0000256" key="2">
    <source>
        <dbReference type="ARBA" id="ARBA00005690"/>
    </source>
</evidence>
<dbReference type="FunFam" id="2.40.50.140:FF:000064">
    <property type="entry name" value="Replication protein A subunit"/>
    <property type="match status" value="1"/>
</dbReference>
<dbReference type="InterPro" id="IPR004365">
    <property type="entry name" value="NA-bd_OB_tRNA"/>
</dbReference>
<evidence type="ECO:0000256" key="7">
    <source>
        <dbReference type="ARBA" id="ARBA00023125"/>
    </source>
</evidence>
<dbReference type="FunFam" id="2.40.50.140:FF:000117">
    <property type="entry name" value="Replication protein A subunit"/>
    <property type="match status" value="1"/>
</dbReference>
<dbReference type="InterPro" id="IPR013955">
    <property type="entry name" value="Rep_factor-A_C"/>
</dbReference>
<dbReference type="GO" id="GO:0006281">
    <property type="term" value="P:DNA repair"/>
    <property type="evidence" value="ECO:0007669"/>
    <property type="project" value="InterPro"/>
</dbReference>
<dbReference type="Pfam" id="PF08646">
    <property type="entry name" value="Rep_fac-A_C"/>
    <property type="match status" value="1"/>
</dbReference>
<dbReference type="GO" id="GO:0006260">
    <property type="term" value="P:DNA replication"/>
    <property type="evidence" value="ECO:0007669"/>
    <property type="project" value="UniProtKB-KW"/>
</dbReference>
<dbReference type="GO" id="GO:0006310">
    <property type="term" value="P:DNA recombination"/>
    <property type="evidence" value="ECO:0007669"/>
    <property type="project" value="InterPro"/>
</dbReference>
<proteinExistence type="inferred from homology"/>
<organism evidence="15 16">
    <name type="scientific">Hymenoscyphus fraxineus</name>
    <dbReference type="NCBI Taxonomy" id="746836"/>
    <lineage>
        <taxon>Eukaryota</taxon>
        <taxon>Fungi</taxon>
        <taxon>Dikarya</taxon>
        <taxon>Ascomycota</taxon>
        <taxon>Pezizomycotina</taxon>
        <taxon>Leotiomycetes</taxon>
        <taxon>Helotiales</taxon>
        <taxon>Helotiaceae</taxon>
        <taxon>Hymenoscyphus</taxon>
    </lineage>
</organism>
<feature type="region of interest" description="Disordered" evidence="10">
    <location>
        <begin position="120"/>
        <end position="166"/>
    </location>
</feature>
<comment type="function">
    <text evidence="9">As part of the replication protein A (RPA/RP-A), a single-stranded DNA-binding heterotrimeric complex, may play an essential role in DNA replication, recombination and repair. Binds and stabilizes single-stranded DNA intermediates, preventing complementary DNA reannealing and recruiting different proteins involved in DNA metabolism.</text>
</comment>
<dbReference type="AlphaFoldDB" id="A0A9N9KP38"/>
<accession>A0A9N9KP38</accession>
<dbReference type="PANTHER" id="PTHR47165:SF4">
    <property type="entry name" value="OS03G0429900 PROTEIN"/>
    <property type="match status" value="1"/>
</dbReference>
<evidence type="ECO:0000256" key="10">
    <source>
        <dbReference type="SAM" id="MobiDB-lite"/>
    </source>
</evidence>
<protein>
    <recommendedName>
        <fullName evidence="9">Replication protein A subunit</fullName>
    </recommendedName>
</protein>
<keyword evidence="3 9" id="KW-0235">DNA replication</keyword>
<evidence type="ECO:0000259" key="14">
    <source>
        <dbReference type="Pfam" id="PF16900"/>
    </source>
</evidence>
<reference evidence="15" key="1">
    <citation type="submission" date="2021-07" db="EMBL/GenBank/DDBJ databases">
        <authorList>
            <person name="Durling M."/>
        </authorList>
    </citation>
    <scope>NUCLEOTIDE SEQUENCE</scope>
</reference>
<dbReference type="GO" id="GO:0003697">
    <property type="term" value="F:single-stranded DNA binding"/>
    <property type="evidence" value="ECO:0007669"/>
    <property type="project" value="UniProtKB-ARBA"/>
</dbReference>
<evidence type="ECO:0000256" key="6">
    <source>
        <dbReference type="ARBA" id="ARBA00022833"/>
    </source>
</evidence>
<dbReference type="FunFam" id="2.40.50.140:FF:000041">
    <property type="entry name" value="Replication protein A subunit"/>
    <property type="match status" value="1"/>
</dbReference>
<evidence type="ECO:0000256" key="1">
    <source>
        <dbReference type="ARBA" id="ARBA00004123"/>
    </source>
</evidence>
<dbReference type="Pfam" id="PF04057">
    <property type="entry name" value="Rep-A_N"/>
    <property type="match status" value="1"/>
</dbReference>
<dbReference type="InterPro" id="IPR012340">
    <property type="entry name" value="NA-bd_OB-fold"/>
</dbReference>
<feature type="domain" description="Replication factor-A protein 1 N-terminal" evidence="12">
    <location>
        <begin position="8"/>
        <end position="110"/>
    </location>
</feature>
<dbReference type="Gene3D" id="2.40.50.140">
    <property type="entry name" value="Nucleic acid-binding proteins"/>
    <property type="match status" value="4"/>
</dbReference>
<dbReference type="NCBIfam" id="TIGR00617">
    <property type="entry name" value="rpa1"/>
    <property type="match status" value="1"/>
</dbReference>
<dbReference type="CDD" id="cd04474">
    <property type="entry name" value="RPA1_DBD_A"/>
    <property type="match status" value="1"/>
</dbReference>
<dbReference type="InterPro" id="IPR007199">
    <property type="entry name" value="Rep_factor-A_N"/>
</dbReference>
<comment type="similarity">
    <text evidence="2 9">Belongs to the replication factor A protein 1 family.</text>
</comment>
<dbReference type="GO" id="GO:0005662">
    <property type="term" value="C:DNA replication factor A complex"/>
    <property type="evidence" value="ECO:0007669"/>
    <property type="project" value="UniProtKB-ARBA"/>
</dbReference>
<comment type="subcellular location">
    <subcellularLocation>
        <location evidence="1 9">Nucleus</location>
    </subcellularLocation>
</comment>
<dbReference type="InterPro" id="IPR031657">
    <property type="entry name" value="REPA_OB_2"/>
</dbReference>
<comment type="caution">
    <text evidence="15">The sequence shown here is derived from an EMBL/GenBank/DDBJ whole genome shotgun (WGS) entry which is preliminary data.</text>
</comment>
<feature type="domain" description="Replication factor A C-terminal" evidence="13">
    <location>
        <begin position="449"/>
        <end position="593"/>
    </location>
</feature>
<keyword evidence="6 9" id="KW-0862">Zinc</keyword>
<sequence>MGDVRSQITTGALNAIFNDPDSLEQRFPVPVCQCVQIKTLSSTGDGVPERFRLVLSDVDHFVQSMLATQANHVVHDGKLKKGSIVRLKSYQANEVKGKKILIVLDLEVIESLGEHEKIGEPEALPLKGPDTKPVSTTIAGGGFYGNKPQPPQQQHQSLPQRSGPSASQANIYPIEALSPYAHKWTIKARVTNKSDIKTWQKQSSEGKLFSVNLLDESGEIKATGFNAECDKLYDLFQEGSVYYISAPCRVQPAKKQFSNLPNDYELTFEKDTIVEKCEDQDNIPQVRYNFTNIANLQEIDKDSTIDVIGVLKDVAEVNQIVSKSTQKPYDKRELTLVDDSGYSVRLTIWGKTATNFDANPEAIVAFKGAKVSDFNGRSLSLLSSGSMTIDPDIAEAHKLKGWYDSQGRSEHFASHTGSGTGAAGGRNTAVKTIIQVKDEGLGTREEVDYFSVKGTVIYIKQENMSYPACSSENCNKKVTEEDGAWRCEKCNVTHPAPQWRYMMTLSIADQSGQIYLNCFDDVGRLVMGMNANQLVDLKENDNERATKAFDDANFKTYTFTCRAKMDTYQDQSRVRYQVLNALPIDFKQEARKLTELIKGYNID</sequence>
<dbReference type="FunFam" id="2.40.50.140:FF:000090">
    <property type="entry name" value="Replication protein A subunit"/>
    <property type="match status" value="1"/>
</dbReference>
<dbReference type="OrthoDB" id="1751331at2759"/>
<evidence type="ECO:0000256" key="9">
    <source>
        <dbReference type="RuleBase" id="RU364130"/>
    </source>
</evidence>
<keyword evidence="16" id="KW-1185">Reference proteome</keyword>
<dbReference type="PANTHER" id="PTHR47165">
    <property type="entry name" value="OS03G0429900 PROTEIN"/>
    <property type="match status" value="1"/>
</dbReference>
<dbReference type="GO" id="GO:0008270">
    <property type="term" value="F:zinc ion binding"/>
    <property type="evidence" value="ECO:0007669"/>
    <property type="project" value="UniProtKB-KW"/>
</dbReference>
<dbReference type="Pfam" id="PF16900">
    <property type="entry name" value="REPA_OB_2"/>
    <property type="match status" value="1"/>
</dbReference>
<dbReference type="GO" id="GO:0000781">
    <property type="term" value="C:chromosome, telomeric region"/>
    <property type="evidence" value="ECO:0007669"/>
    <property type="project" value="UniProtKB-ARBA"/>
</dbReference>
<evidence type="ECO:0000259" key="11">
    <source>
        <dbReference type="Pfam" id="PF01336"/>
    </source>
</evidence>
<dbReference type="CDD" id="cd04475">
    <property type="entry name" value="RPA1_DBD_B"/>
    <property type="match status" value="1"/>
</dbReference>
<keyword evidence="4 9" id="KW-0479">Metal-binding</keyword>
<evidence type="ECO:0000313" key="15">
    <source>
        <dbReference type="EMBL" id="CAG8951314.1"/>
    </source>
</evidence>
<gene>
    <name evidence="15" type="ORF">HYFRA_00008064</name>
</gene>
<name>A0A9N9KP38_9HELO</name>
<dbReference type="Proteomes" id="UP000696280">
    <property type="component" value="Unassembled WGS sequence"/>
</dbReference>
<evidence type="ECO:0000256" key="4">
    <source>
        <dbReference type="ARBA" id="ARBA00022723"/>
    </source>
</evidence>
<dbReference type="Pfam" id="PF01336">
    <property type="entry name" value="tRNA_anti-codon"/>
    <property type="match status" value="1"/>
</dbReference>
<evidence type="ECO:0000256" key="8">
    <source>
        <dbReference type="ARBA" id="ARBA00023242"/>
    </source>
</evidence>
<evidence type="ECO:0000313" key="16">
    <source>
        <dbReference type="Proteomes" id="UP000696280"/>
    </source>
</evidence>
<dbReference type="EMBL" id="CAJVRL010000041">
    <property type="protein sequence ID" value="CAG8951314.1"/>
    <property type="molecule type" value="Genomic_DNA"/>
</dbReference>
<keyword evidence="8 9" id="KW-0539">Nucleus</keyword>
<evidence type="ECO:0000256" key="5">
    <source>
        <dbReference type="ARBA" id="ARBA00022771"/>
    </source>
</evidence>
<feature type="domain" description="Replication protein A OB" evidence="14">
    <location>
        <begin position="293"/>
        <end position="390"/>
    </location>
</feature>